<keyword evidence="3" id="KW-0479">Metal-binding</keyword>
<dbReference type="EMBL" id="JBHSED010000005">
    <property type="protein sequence ID" value="MFC4302705.1"/>
    <property type="molecule type" value="Genomic_DNA"/>
</dbReference>
<comment type="caution">
    <text evidence="9">The sequence shown here is derived from an EMBL/GenBank/DDBJ whole genome shotgun (WGS) entry which is preliminary data.</text>
</comment>
<dbReference type="InterPro" id="IPR000209">
    <property type="entry name" value="Peptidase_S8/S53_dom"/>
</dbReference>
<dbReference type="PANTHER" id="PTHR43806">
    <property type="entry name" value="PEPTIDASE S8"/>
    <property type="match status" value="1"/>
</dbReference>
<feature type="active site" description="Charge relay system" evidence="6">
    <location>
        <position position="321"/>
    </location>
</feature>
<dbReference type="PROSITE" id="PS00136">
    <property type="entry name" value="SUBTILASE_ASP"/>
    <property type="match status" value="1"/>
</dbReference>
<dbReference type="InterPro" id="IPR050131">
    <property type="entry name" value="Peptidase_S8_subtilisin-like"/>
</dbReference>
<reference evidence="10" key="1">
    <citation type="journal article" date="2019" name="Int. J. Syst. Evol. Microbiol.">
        <title>The Global Catalogue of Microorganisms (GCM) 10K type strain sequencing project: providing services to taxonomists for standard genome sequencing and annotation.</title>
        <authorList>
            <consortium name="The Broad Institute Genomics Platform"/>
            <consortium name="The Broad Institute Genome Sequencing Center for Infectious Disease"/>
            <person name="Wu L."/>
            <person name="Ma J."/>
        </authorList>
    </citation>
    <scope>NUCLEOTIDE SEQUENCE [LARGE SCALE GENOMIC DNA]</scope>
    <source>
        <strain evidence="10">CGMCC 4.1641</strain>
    </source>
</reference>
<evidence type="ECO:0000313" key="9">
    <source>
        <dbReference type="EMBL" id="MFC4302705.1"/>
    </source>
</evidence>
<proteinExistence type="inferred from homology"/>
<dbReference type="CDD" id="cd07477">
    <property type="entry name" value="Peptidases_S8_Subtilisin_subset"/>
    <property type="match status" value="1"/>
</dbReference>
<name>A0ABV8S6H5_9BACL</name>
<dbReference type="PROSITE" id="PS00137">
    <property type="entry name" value="SUBTILASE_HIS"/>
    <property type="match status" value="1"/>
</dbReference>
<evidence type="ECO:0000256" key="3">
    <source>
        <dbReference type="ARBA" id="ARBA00022723"/>
    </source>
</evidence>
<comment type="similarity">
    <text evidence="1 6 7">Belongs to the peptidase S8 family.</text>
</comment>
<feature type="active site" description="Charge relay system" evidence="6">
    <location>
        <position position="138"/>
    </location>
</feature>
<evidence type="ECO:0000256" key="4">
    <source>
        <dbReference type="ARBA" id="ARBA00022801"/>
    </source>
</evidence>
<accession>A0ABV8S6H5</accession>
<evidence type="ECO:0000256" key="5">
    <source>
        <dbReference type="ARBA" id="ARBA00022825"/>
    </source>
</evidence>
<evidence type="ECO:0000256" key="1">
    <source>
        <dbReference type="ARBA" id="ARBA00011073"/>
    </source>
</evidence>
<feature type="active site" description="Charge relay system" evidence="6">
    <location>
        <position position="167"/>
    </location>
</feature>
<dbReference type="InterPro" id="IPR036852">
    <property type="entry name" value="Peptidase_S8/S53_dom_sf"/>
</dbReference>
<dbReference type="PANTHER" id="PTHR43806:SF11">
    <property type="entry name" value="CEREVISIN-RELATED"/>
    <property type="match status" value="1"/>
</dbReference>
<dbReference type="Pfam" id="PF00082">
    <property type="entry name" value="Peptidase_S8"/>
    <property type="match status" value="1"/>
</dbReference>
<dbReference type="InterPro" id="IPR015500">
    <property type="entry name" value="Peptidase_S8_subtilisin-rel"/>
</dbReference>
<evidence type="ECO:0000259" key="8">
    <source>
        <dbReference type="Pfam" id="PF00082"/>
    </source>
</evidence>
<evidence type="ECO:0000256" key="6">
    <source>
        <dbReference type="PROSITE-ProRule" id="PRU01240"/>
    </source>
</evidence>
<organism evidence="9 10">
    <name type="scientific">Cohnella boryungensis</name>
    <dbReference type="NCBI Taxonomy" id="768479"/>
    <lineage>
        <taxon>Bacteria</taxon>
        <taxon>Bacillati</taxon>
        <taxon>Bacillota</taxon>
        <taxon>Bacilli</taxon>
        <taxon>Bacillales</taxon>
        <taxon>Paenibacillaceae</taxon>
        <taxon>Cohnella</taxon>
    </lineage>
</organism>
<dbReference type="InterPro" id="IPR023828">
    <property type="entry name" value="Peptidase_S8_Ser-AS"/>
</dbReference>
<dbReference type="PROSITE" id="PS51892">
    <property type="entry name" value="SUBTILASE"/>
    <property type="match status" value="1"/>
</dbReference>
<dbReference type="InterPro" id="IPR034202">
    <property type="entry name" value="Subtilisin_Carlsberg-like"/>
</dbReference>
<evidence type="ECO:0000256" key="2">
    <source>
        <dbReference type="ARBA" id="ARBA00022670"/>
    </source>
</evidence>
<dbReference type="RefSeq" id="WP_204603416.1">
    <property type="nucleotide sequence ID" value="NZ_JBHSED010000005.1"/>
</dbReference>
<dbReference type="Gene3D" id="3.40.50.200">
    <property type="entry name" value="Peptidase S8/S53 domain"/>
    <property type="match status" value="1"/>
</dbReference>
<dbReference type="SUPFAM" id="SSF52743">
    <property type="entry name" value="Subtilisin-like"/>
    <property type="match status" value="1"/>
</dbReference>
<evidence type="ECO:0000313" key="10">
    <source>
        <dbReference type="Proteomes" id="UP001595755"/>
    </source>
</evidence>
<dbReference type="Proteomes" id="UP001595755">
    <property type="component" value="Unassembled WGS sequence"/>
</dbReference>
<sequence length="378" mass="40377">MNALARQLALSVKRKPSIRTERRNIVFRSPHDYRRCLRQLSAAGVRPIKKIDSLRMICCHADRGDDWKSLSAHPRVSLVERDHKVRAHGLQEASVYAASTQQSTFVKSRVPWNINRVKAPRIWPAAAFGNGVKVAILDTGIARHPDLDIAGGVNTITGKSYADDNGHGTHVAGIAAATGRGRIYGVAPKVKLYAVKVLDASGSGFVSDIVEGIEWCLARGVRIMNMSFGLGGDSPLLRKAIQQARRRGAVIVASAGNFGASFPLIEAPARYPETIAVAATTRSNRAASFSSRGNGISLSAPGVSIYSTWLNGTYRRESGTSMSAPHVTGAAALLRAIRPKLTATEVGIRLRKSALRIPGGKKAVGSGLLQIEAAAHSL</sequence>
<keyword evidence="10" id="KW-1185">Reference proteome</keyword>
<dbReference type="PRINTS" id="PR00723">
    <property type="entry name" value="SUBTILISIN"/>
</dbReference>
<dbReference type="InterPro" id="IPR023827">
    <property type="entry name" value="Peptidase_S8_Asp-AS"/>
</dbReference>
<gene>
    <name evidence="9" type="ORF">ACFO1S_04520</name>
</gene>
<protein>
    <submittedName>
        <fullName evidence="9">S8 family peptidase</fullName>
    </submittedName>
</protein>
<dbReference type="PROSITE" id="PS00138">
    <property type="entry name" value="SUBTILASE_SER"/>
    <property type="match status" value="1"/>
</dbReference>
<evidence type="ECO:0000256" key="7">
    <source>
        <dbReference type="RuleBase" id="RU003355"/>
    </source>
</evidence>
<keyword evidence="2 6" id="KW-0645">Protease</keyword>
<feature type="domain" description="Peptidase S8/S53" evidence="8">
    <location>
        <begin position="129"/>
        <end position="365"/>
    </location>
</feature>
<keyword evidence="4 6" id="KW-0378">Hydrolase</keyword>
<dbReference type="InterPro" id="IPR022398">
    <property type="entry name" value="Peptidase_S8_His-AS"/>
</dbReference>
<keyword evidence="5 6" id="KW-0720">Serine protease</keyword>